<dbReference type="Pfam" id="PF04985">
    <property type="entry name" value="Phage_tube"/>
    <property type="match status" value="1"/>
</dbReference>
<comment type="caution">
    <text evidence="1">The sequence shown here is derived from an EMBL/GenBank/DDBJ whole genome shotgun (WGS) entry which is preliminary data.</text>
</comment>
<dbReference type="EMBL" id="AUSW01000015">
    <property type="protein sequence ID" value="ERL56136.1"/>
    <property type="molecule type" value="Genomic_DNA"/>
</dbReference>
<evidence type="ECO:0000313" key="2">
    <source>
        <dbReference type="Proteomes" id="UP000016761"/>
    </source>
</evidence>
<name>U4T7P1_9GAMM</name>
<evidence type="ECO:0000313" key="1">
    <source>
        <dbReference type="EMBL" id="ERL56136.1"/>
    </source>
</evidence>
<dbReference type="NCBIfam" id="TIGR01611">
    <property type="entry name" value="tail_tube"/>
    <property type="match status" value="1"/>
</dbReference>
<organism evidence="1 2">
    <name type="scientific">Psychrobacter aquaticus CMS 56</name>
    <dbReference type="NCBI Taxonomy" id="1354303"/>
    <lineage>
        <taxon>Bacteria</taxon>
        <taxon>Pseudomonadati</taxon>
        <taxon>Pseudomonadota</taxon>
        <taxon>Gammaproteobacteria</taxon>
        <taxon>Moraxellales</taxon>
        <taxon>Moraxellaceae</taxon>
        <taxon>Psychrobacter</taxon>
    </lineage>
</organism>
<dbReference type="eggNOG" id="COG3498">
    <property type="taxonomic scope" value="Bacteria"/>
</dbReference>
<dbReference type="InterPro" id="IPR006498">
    <property type="entry name" value="Tail_tube"/>
</dbReference>
<protein>
    <submittedName>
        <fullName evidence="1">Putative bacteriophage tail core protein</fullName>
    </submittedName>
</protein>
<dbReference type="OrthoDB" id="3078668at2"/>
<gene>
    <name evidence="1" type="ORF">M917_0814</name>
</gene>
<accession>U4T7P1</accession>
<dbReference type="Proteomes" id="UP000016761">
    <property type="component" value="Unassembled WGS sequence"/>
</dbReference>
<reference evidence="1 2" key="1">
    <citation type="journal article" date="2013" name="Genome Announc.">
        <title>Draft Genome Sequence of Psychrobacter aquaticus Strain CMS 56T, Isolated from a Cyanobacterial Mat Sample Collected from Water Bodies in the McMurdo Dry Valley Region of Antarctica.</title>
        <authorList>
            <person name="Reddy G.S."/>
            <person name="Ara S."/>
            <person name="Singh A."/>
            <person name="Kumar Pinnaka A."/>
            <person name="Shivaji S."/>
        </authorList>
    </citation>
    <scope>NUCLEOTIDE SEQUENCE [LARGE SCALE GENOMIC DNA]</scope>
    <source>
        <strain evidence="1 2">CMS 56</strain>
    </source>
</reference>
<keyword evidence="2" id="KW-1185">Reference proteome</keyword>
<proteinExistence type="predicted"/>
<dbReference type="STRING" id="1354303.M917_0814"/>
<dbReference type="AlphaFoldDB" id="U4T7P1"/>
<dbReference type="PATRIC" id="fig|1354303.4.peg.801"/>
<dbReference type="RefSeq" id="WP_021813467.1">
    <property type="nucleotide sequence ID" value="NZ_AUSW01000015.1"/>
</dbReference>
<sequence>MSNNGIEIHKITQAVLYLDGKSMLGKAETVDLPELKFMFEEFKALGMIGEIELPTNAVDKLEGKIKMNSLYGDVARQLTPFRYKQIQARSSVSVHNSMGRASELPLVTFMTVAVKNMPLGKFGDKKNVDFEYDLTCIYVKQVLDGVDIVEYDAMANIFKIGGEDMLADYRSNVM</sequence>